<comment type="caution">
    <text evidence="4">The sequence shown here is derived from an EMBL/GenBank/DDBJ whole genome shotgun (WGS) entry which is preliminary data.</text>
</comment>
<dbReference type="PANTHER" id="PTHR12526:SF629">
    <property type="entry name" value="TEICHURONIC ACID BIOSYNTHESIS GLYCOSYLTRANSFERASE TUAH-RELATED"/>
    <property type="match status" value="1"/>
</dbReference>
<evidence type="ECO:0000256" key="2">
    <source>
        <dbReference type="ARBA" id="ARBA00022679"/>
    </source>
</evidence>
<sequence>MYYFISGMLYFRLSGIEIAQVKRLSLFKKHHVDAKITTLEYNEYMHVNLPIYDLHDEDVVNLYDYFQQAEIVKDNPTTLNDIGINKQFEKQKGHQDTVTYTKNGKKRIEYKLFPTEEFGHHFPKDQIHKVTYFDYLGHHIRQEIYDVRGFLSLVQTFGQDGGVNQESFYTPGGKLAIVCDYAEDDNQKNVISLVRARFGKSWHTFSNLLELRGFFLDCLNLETHQQTTFMSDKSNLADDAIYKMQTKAIKIVVRHSTHTYDPTKPLTSRLNDVILKQYQHRKELSAEIVSTKQQAIDMKIRFNQELPVYTIPVGYVSNSLVASREANTVTRKSHTMLAIARVNGEKRIEHMVEVVKLVRQTVKDAKLEIYGYVPDIKYFESLQQQIKKEKLENAISFHDFQPDLNMIYNQSAILLLTSAFESFNLAMLEGISHGVVPIAYDINYGPSSFIDNDENGFLIKNGDIHEMAKRVTELMTNEKLLKKMSKQSYKKAKSFSENNVWKLWQSLLIDNVNLKIK</sequence>
<keyword evidence="2" id="KW-0808">Transferase</keyword>
<accession>A0A1H9RHV0</accession>
<evidence type="ECO:0000313" key="4">
    <source>
        <dbReference type="EMBL" id="SER72381.1"/>
    </source>
</evidence>
<dbReference type="InterPro" id="IPR001296">
    <property type="entry name" value="Glyco_trans_1"/>
</dbReference>
<feature type="domain" description="Glycosyl transferase family 1" evidence="3">
    <location>
        <begin position="325"/>
        <end position="490"/>
    </location>
</feature>
<dbReference type="RefSeq" id="WP_057806826.1">
    <property type="nucleotide sequence ID" value="NZ_BJYP01000029.1"/>
</dbReference>
<keyword evidence="1" id="KW-0328">Glycosyltransferase</keyword>
<dbReference type="Pfam" id="PF00534">
    <property type="entry name" value="Glycos_transf_1"/>
    <property type="match status" value="1"/>
</dbReference>
<dbReference type="Proteomes" id="UP000182818">
    <property type="component" value="Unassembled WGS sequence"/>
</dbReference>
<dbReference type="Gene3D" id="3.40.50.2000">
    <property type="entry name" value="Glycogen Phosphorylase B"/>
    <property type="match status" value="3"/>
</dbReference>
<evidence type="ECO:0000313" key="5">
    <source>
        <dbReference type="Proteomes" id="UP000182818"/>
    </source>
</evidence>
<reference evidence="4 5" key="1">
    <citation type="submission" date="2016-10" db="EMBL/GenBank/DDBJ databases">
        <authorList>
            <person name="Varghese N."/>
            <person name="Submissions S."/>
        </authorList>
    </citation>
    <scope>NUCLEOTIDE SEQUENCE [LARGE SCALE GENOMIC DNA]</scope>
    <source>
        <strain evidence="4 5">CGMCC 1.3889</strain>
    </source>
</reference>
<dbReference type="PANTHER" id="PTHR12526">
    <property type="entry name" value="GLYCOSYLTRANSFERASE"/>
    <property type="match status" value="1"/>
</dbReference>
<keyword evidence="5" id="KW-1185">Reference proteome</keyword>
<protein>
    <submittedName>
        <fullName evidence="4">Poly(Glycerol-phosphate) alpha-glucosyltransferase</fullName>
    </submittedName>
</protein>
<dbReference type="SUPFAM" id="SSF53756">
    <property type="entry name" value="UDP-Glycosyltransferase/glycogen phosphorylase"/>
    <property type="match status" value="1"/>
</dbReference>
<name>A0A1H9RHV0_9LACO</name>
<dbReference type="GeneID" id="76043881"/>
<organism evidence="4 5">
    <name type="scientific">Pediococcus ethanolidurans</name>
    <dbReference type="NCBI Taxonomy" id="319653"/>
    <lineage>
        <taxon>Bacteria</taxon>
        <taxon>Bacillati</taxon>
        <taxon>Bacillota</taxon>
        <taxon>Bacilli</taxon>
        <taxon>Lactobacillales</taxon>
        <taxon>Lactobacillaceae</taxon>
        <taxon>Pediococcus</taxon>
    </lineage>
</organism>
<gene>
    <name evidence="4" type="ORF">SAMN04487973_11420</name>
</gene>
<evidence type="ECO:0000259" key="3">
    <source>
        <dbReference type="Pfam" id="PF00534"/>
    </source>
</evidence>
<dbReference type="EMBL" id="FOGK01000014">
    <property type="protein sequence ID" value="SER72381.1"/>
    <property type="molecule type" value="Genomic_DNA"/>
</dbReference>
<evidence type="ECO:0000256" key="1">
    <source>
        <dbReference type="ARBA" id="ARBA00022676"/>
    </source>
</evidence>
<proteinExistence type="predicted"/>